<proteinExistence type="predicted"/>
<evidence type="ECO:0000313" key="1">
    <source>
        <dbReference type="EMBL" id="TGY97659.1"/>
    </source>
</evidence>
<keyword evidence="2" id="KW-1185">Reference proteome</keyword>
<accession>A0AC61S176</accession>
<keyword evidence="1" id="KW-0032">Aminotransferase</keyword>
<comment type="caution">
    <text evidence="1">The sequence shown here is derived from an EMBL/GenBank/DDBJ whole genome shotgun (WGS) entry which is preliminary data.</text>
</comment>
<dbReference type="Proteomes" id="UP000304953">
    <property type="component" value="Unassembled WGS sequence"/>
</dbReference>
<name>A0AC61S176_9FIRM</name>
<dbReference type="EMBL" id="SRYA01000005">
    <property type="protein sequence ID" value="TGY97659.1"/>
    <property type="molecule type" value="Genomic_DNA"/>
</dbReference>
<keyword evidence="1" id="KW-0808">Transferase</keyword>
<reference evidence="1" key="1">
    <citation type="submission" date="2019-04" db="EMBL/GenBank/DDBJ databases">
        <title>Microbes associate with the intestines of laboratory mice.</title>
        <authorList>
            <person name="Navarre W."/>
            <person name="Wong E."/>
            <person name="Huang K."/>
            <person name="Tropini C."/>
            <person name="Ng K."/>
            <person name="Yu B."/>
        </authorList>
    </citation>
    <scope>NUCLEOTIDE SEQUENCE</scope>
    <source>
        <strain evidence="1">NM01_1-7b</strain>
    </source>
</reference>
<protein>
    <submittedName>
        <fullName evidence="1">UDP-4-amino-4, 6-dideoxy-N-acetyl-beta-L-altrosamine transaminase</fullName>
        <ecNumber evidence="1">2.6.1.92</ecNumber>
    </submittedName>
</protein>
<dbReference type="EC" id="2.6.1.92" evidence="1"/>
<organism evidence="1 2">
    <name type="scientific">Petralouisia muris</name>
    <dbReference type="NCBI Taxonomy" id="3032872"/>
    <lineage>
        <taxon>Bacteria</taxon>
        <taxon>Bacillati</taxon>
        <taxon>Bacillota</taxon>
        <taxon>Clostridia</taxon>
        <taxon>Lachnospirales</taxon>
        <taxon>Lachnospiraceae</taxon>
        <taxon>Petralouisia</taxon>
    </lineage>
</organism>
<sequence>MEKLAINGGYPVRSGKIYYGRQWIDEEDIQAVSEVLRSSFITCGPKVDEMERTLETYTGAKYAVAVSNGTAALHCACMAAGIGAGDEVITTPLTFAASANCILYCGAVPVFADINPETYNIDPESIRAHITEKTKAVIAVDFSGQAVQHEEIRAICDEFHLVFIEDAAHAIATKYKGRQVGSLADLTTFSFHPVKTITGGEGGAVLTSQEKLYRKLALARTHGITHEASMMENPVKEGPWHYEQIALGYNYRITDFQAALIVSQMKKLDGFAARRKEIVKRYDTAFSELSELILQKEIPESDTCRHLYIIRLRLDRLSCSRREFFDAMGEENVQCQVHYIPVYWFPYYQRLGYKKGLCPNAEKVYEGIMSIPIYPAMTDQDVADVIHAVRKVTENYKRPLSSL</sequence>
<gene>
    <name evidence="1" type="primary">pseC</name>
    <name evidence="1" type="ORF">E5329_03370</name>
</gene>
<evidence type="ECO:0000313" key="2">
    <source>
        <dbReference type="Proteomes" id="UP000304953"/>
    </source>
</evidence>